<accession>A0A1M4YBZ0</accession>
<reference evidence="3" key="1">
    <citation type="submission" date="2016-11" db="EMBL/GenBank/DDBJ databases">
        <authorList>
            <person name="Varghese N."/>
            <person name="Submissions S."/>
        </authorList>
    </citation>
    <scope>NUCLEOTIDE SEQUENCE [LARGE SCALE GENOMIC DNA]</scope>
    <source>
        <strain evidence="3">DSM 12395</strain>
    </source>
</reference>
<protein>
    <submittedName>
        <fullName evidence="2">Uncharacterized protein</fullName>
    </submittedName>
</protein>
<dbReference type="EMBL" id="FQUY01000010">
    <property type="protein sequence ID" value="SHF03255.1"/>
    <property type="molecule type" value="Genomic_DNA"/>
</dbReference>
<sequence>MGYGFGPGWDKPVKKPVQDKPAVKPPVHEKPANPKKPHMKTPPFPFDFSQFFGGKKQKKR</sequence>
<dbReference type="RefSeq" id="WP_073238551.1">
    <property type="nucleotide sequence ID" value="NZ_FQUY01000010.1"/>
</dbReference>
<keyword evidence="3" id="KW-1185">Reference proteome</keyword>
<organism evidence="2 3">
    <name type="scientific">Desulforamulus putei DSM 12395</name>
    <dbReference type="NCBI Taxonomy" id="1121429"/>
    <lineage>
        <taxon>Bacteria</taxon>
        <taxon>Bacillati</taxon>
        <taxon>Bacillota</taxon>
        <taxon>Clostridia</taxon>
        <taxon>Eubacteriales</taxon>
        <taxon>Peptococcaceae</taxon>
        <taxon>Desulforamulus</taxon>
    </lineage>
</organism>
<feature type="region of interest" description="Disordered" evidence="1">
    <location>
        <begin position="1"/>
        <end position="60"/>
    </location>
</feature>
<dbReference type="AlphaFoldDB" id="A0A1M4YBZ0"/>
<gene>
    <name evidence="2" type="ORF">SAMN02745133_01673</name>
</gene>
<proteinExistence type="predicted"/>
<dbReference type="Proteomes" id="UP000184148">
    <property type="component" value="Unassembled WGS sequence"/>
</dbReference>
<evidence type="ECO:0000256" key="1">
    <source>
        <dbReference type="SAM" id="MobiDB-lite"/>
    </source>
</evidence>
<evidence type="ECO:0000313" key="2">
    <source>
        <dbReference type="EMBL" id="SHF03255.1"/>
    </source>
</evidence>
<name>A0A1M4YBZ0_9FIRM</name>
<evidence type="ECO:0000313" key="3">
    <source>
        <dbReference type="Proteomes" id="UP000184148"/>
    </source>
</evidence>
<feature type="compositionally biased region" description="Basic and acidic residues" evidence="1">
    <location>
        <begin position="11"/>
        <end position="32"/>
    </location>
</feature>